<dbReference type="GO" id="GO:0005509">
    <property type="term" value="F:calcium ion binding"/>
    <property type="evidence" value="ECO:0007669"/>
    <property type="project" value="InterPro"/>
</dbReference>
<comment type="subcellular location">
    <subcellularLocation>
        <location evidence="1">Cytoplasm</location>
    </subcellularLocation>
</comment>
<dbReference type="Proteomes" id="UP000272025">
    <property type="component" value="Unassembled WGS sequence"/>
</dbReference>
<dbReference type="PANTHER" id="PTHR46212:SF3">
    <property type="entry name" value="GH27120P"/>
    <property type="match status" value="1"/>
</dbReference>
<feature type="compositionally biased region" description="Polar residues" evidence="6">
    <location>
        <begin position="71"/>
        <end position="81"/>
    </location>
</feature>
<feature type="compositionally biased region" description="Basic and acidic residues" evidence="6">
    <location>
        <begin position="11"/>
        <end position="20"/>
    </location>
</feature>
<sequence length="1849" mass="208620">MAYNRPYNPDELPRFAEPEAKTSSSPKPTPPNPSRHNTAPSQPSSSSSYPSRYESKPQPPLPRPDDARRNPTLSPVQQQPSHGYGATSPPPTGGPRPAHHGRPEPSSRPPPSPHPDAADGADPTLLPLFRAVDKDGKLHPSSLIFPSRLSERELSAALVNGDWTAFDPQTIRMMIRMFDSDRSGTIGFSEFCGLWSFLASWRTLFDRFDVDRSGNISLDEFSNALVAFRYRLSPGFVELLFRTYDKRGEGVMSFDLFVQACISLKRMTDVFKKYDDDRDGYITLSFEDFLSEILKQLKDPIIYQLQMKQVIESGTHPANHANQKQESWEWTRGRTPTPIFFDILRFATRYSGRRIRVDLCCGWIKYLPWDVVKVEDVNALVSGPVWIIGVVPSSAFLLAAHCTCTLHTAISCGAVQFALRSPASHLPFSLACRTAPSPRSSLLAPPWRSRTAPPVFGYELIKSECAQRTRRVAAKLIATAPCFPLMRLPSFLFDRRLTFGSGAADSVHGISSYSYLVGILCRRLDCPLPRSQTSESSLEISLTEEGALHSPLAFLCFPSGPSETGVPIPMSDVQRRKPQEFHKLMSDLNQHYNLRLQVLDLTLSPRKRKERITRAGDEEQRVDLIYKHLHFLYFQHRHVLDSALAHRWVLKPRADRDTLPTSTAPCPPQAVSRADSYELQKTLLHLLSGARASVLAKPLPAESPPNPSRHGRPKPAKRTSDDFPLNPLPKRAKPPDEDHHEPDILDGPVQTKAISHLSLARHRLSPTPMRRTVSISRSSVNTSRATFVSDVFSQRENEGPISDSQTTVEAGSQELKRAHQYTAAPGSYDASPDFEAELSTTFETRVTRGFAKNNNSPRGESFRDDGTSVNVEEAAPSSPGSDLLDEHQPHIWSEKLAALEDRLRNIWPPLPSFLNGAPLVVSWEVTRIALHCGVRLQDLDDLALGSCWTDQTQLRGALRRHHLFAGKTFPESCASNAWDACHSTFQAEGMGVSLVLELAWNEASHGPLFTVSLQPPKLDLAHRLSRRFGSDRFLEIIIPSPNARERPNFIKDMDGASDAIIKWLATQKHFVMGRQWAAFFTKYFKKTVKDRLQRETMTSMERVHCFAEDGHSFYPSPSIPSKAEATQIRDRARLNLTDMLNWAISLRDNMGQPALKLFSRLALCLTRTHPTVVLEPSQIRHQPKDILSPTGNVMNDGIAGMSPALVRRIRDHLGLQDTPTGFQGRFGSAKGFWIRDDRDTSDDIWIETFPSQRKWECDFVDEDHRTFEVKSPVRELRPAALNMQFIPVLISRANDASDMQRAIARCLEKSLDEELERQRSSMNDPLEYRQWIHENCFGAYRNERLRHEQVRFLAGLPDNESERINFLLDGGFHPRKLKYLQDLSWNLANRMGDALKTKLNIKIGRSAYAYMVVDFLGVLEEGEVHLGFSSKFEADDFSDTLLHGMDVLVARAPAHFPSDIQRVKAVFRPELRGLKDVIVFSTKGDRSLADKLSGGDYDGDQAWVCWDPTIVNNFCNADVPTCPDLFASGYLRKKNTTFRELFTRRKFSMKRAVSDFMDESFKFNMDDQLLGQCTNYKERLCYRTGRIDDDAAILLSTLVDHLVDQAKQGIVFGWDDWDRLRRGITRDKFLPEPAYKNPTSGASPTTHVLDELMFKVAIPKIEASLTSFHESLGSEAVDWDKDLAGPYDEFEKIAQASRADIFKKVKEDLRRQLNHVRAEWRQKMGPSNGDAFPDKVQSVYSQWRDIEPSPEAKKSKRIQAKWALLKASTTFKLFYSPPTFVWMIAGRQLQFIKGSRGGGVTVVPHLYGMLRPDRGLIAGVVAKREASDGRSVVIEDIDFDEEGRQLDDA</sequence>
<dbReference type="PROSITE" id="PS00018">
    <property type="entry name" value="EF_HAND_1"/>
    <property type="match status" value="1"/>
</dbReference>
<dbReference type="GO" id="GO:0003968">
    <property type="term" value="F:RNA-directed RNA polymerase activity"/>
    <property type="evidence" value="ECO:0007669"/>
    <property type="project" value="InterPro"/>
</dbReference>
<dbReference type="SMART" id="SM00054">
    <property type="entry name" value="EFh"/>
    <property type="match status" value="4"/>
</dbReference>
<feature type="region of interest" description="Disordered" evidence="6">
    <location>
        <begin position="848"/>
        <end position="886"/>
    </location>
</feature>
<dbReference type="OrthoDB" id="10055769at2759"/>
<dbReference type="InterPro" id="IPR057596">
    <property type="entry name" value="RDRP_core"/>
</dbReference>
<dbReference type="SUPFAM" id="SSF47473">
    <property type="entry name" value="EF-hand"/>
    <property type="match status" value="1"/>
</dbReference>
<dbReference type="GeneID" id="39583409"/>
<evidence type="ECO:0000313" key="8">
    <source>
        <dbReference type="EMBL" id="ROT39867.1"/>
    </source>
</evidence>
<organism evidence="8 9">
    <name type="scientific">Sodiomyces alkalinus (strain CBS 110278 / VKM F-3762 / F11)</name>
    <name type="common">Alkaliphilic filamentous fungus</name>
    <dbReference type="NCBI Taxonomy" id="1314773"/>
    <lineage>
        <taxon>Eukaryota</taxon>
        <taxon>Fungi</taxon>
        <taxon>Dikarya</taxon>
        <taxon>Ascomycota</taxon>
        <taxon>Pezizomycotina</taxon>
        <taxon>Sordariomycetes</taxon>
        <taxon>Hypocreomycetidae</taxon>
        <taxon>Glomerellales</taxon>
        <taxon>Plectosphaerellaceae</taxon>
        <taxon>Sodiomyces</taxon>
    </lineage>
</organism>
<dbReference type="InterPro" id="IPR051426">
    <property type="entry name" value="Peflin/Sorcin_CaBP"/>
</dbReference>
<dbReference type="Gene3D" id="1.10.238.10">
    <property type="entry name" value="EF-hand"/>
    <property type="match status" value="1"/>
</dbReference>
<keyword evidence="3" id="KW-0479">Metal-binding</keyword>
<dbReference type="EMBL" id="ML119053">
    <property type="protein sequence ID" value="ROT39867.1"/>
    <property type="molecule type" value="Genomic_DNA"/>
</dbReference>
<dbReference type="PROSITE" id="PS50222">
    <property type="entry name" value="EF_HAND_2"/>
    <property type="match status" value="2"/>
</dbReference>
<dbReference type="InterPro" id="IPR018247">
    <property type="entry name" value="EF_Hand_1_Ca_BS"/>
</dbReference>
<feature type="compositionally biased region" description="Low complexity" evidence="6">
    <location>
        <begin position="40"/>
        <end position="52"/>
    </location>
</feature>
<dbReference type="RefSeq" id="XP_028467673.1">
    <property type="nucleotide sequence ID" value="XM_028614932.1"/>
</dbReference>
<dbReference type="GO" id="GO:0005737">
    <property type="term" value="C:cytoplasm"/>
    <property type="evidence" value="ECO:0007669"/>
    <property type="project" value="UniProtKB-SubCell"/>
</dbReference>
<keyword evidence="9" id="KW-1185">Reference proteome</keyword>
<dbReference type="CDD" id="cd16180">
    <property type="entry name" value="EFh_PEF_Group_I"/>
    <property type="match status" value="1"/>
</dbReference>
<dbReference type="PANTHER" id="PTHR46212">
    <property type="entry name" value="PEFLIN"/>
    <property type="match status" value="1"/>
</dbReference>
<evidence type="ECO:0000256" key="5">
    <source>
        <dbReference type="ARBA" id="ARBA00022837"/>
    </source>
</evidence>
<evidence type="ECO:0000256" key="4">
    <source>
        <dbReference type="ARBA" id="ARBA00022737"/>
    </source>
</evidence>
<evidence type="ECO:0000256" key="3">
    <source>
        <dbReference type="ARBA" id="ARBA00022723"/>
    </source>
</evidence>
<feature type="compositionally biased region" description="Basic and acidic residues" evidence="6">
    <location>
        <begin position="733"/>
        <end position="743"/>
    </location>
</feature>
<dbReference type="InterPro" id="IPR011992">
    <property type="entry name" value="EF-hand-dom_pair"/>
</dbReference>
<dbReference type="Pfam" id="PF05183">
    <property type="entry name" value="RdRP"/>
    <property type="match status" value="1"/>
</dbReference>
<feature type="region of interest" description="Disordered" evidence="6">
    <location>
        <begin position="697"/>
        <end position="746"/>
    </location>
</feature>
<dbReference type="Pfam" id="PF13833">
    <property type="entry name" value="EF-hand_8"/>
    <property type="match status" value="1"/>
</dbReference>
<evidence type="ECO:0000313" key="9">
    <source>
        <dbReference type="Proteomes" id="UP000272025"/>
    </source>
</evidence>
<dbReference type="Pfam" id="PF13499">
    <property type="entry name" value="EF-hand_7"/>
    <property type="match status" value="1"/>
</dbReference>
<dbReference type="STRING" id="1314773.A0A3N2PZE4"/>
<dbReference type="Pfam" id="PF13202">
    <property type="entry name" value="EF-hand_5"/>
    <property type="match status" value="1"/>
</dbReference>
<reference evidence="8 9" key="1">
    <citation type="journal article" date="2018" name="Mol. Ecol.">
        <title>The obligate alkalophilic soda-lake fungus Sodiomyces alkalinus has shifted to a protein diet.</title>
        <authorList>
            <person name="Grum-Grzhimaylo A.A."/>
            <person name="Falkoski D.L."/>
            <person name="van den Heuvel J."/>
            <person name="Valero-Jimenez C.A."/>
            <person name="Min B."/>
            <person name="Choi I.G."/>
            <person name="Lipzen A."/>
            <person name="Daum C.G."/>
            <person name="Aanen D.K."/>
            <person name="Tsang A."/>
            <person name="Henrissat B."/>
            <person name="Bilanenko E.N."/>
            <person name="de Vries R.P."/>
            <person name="van Kan J.A.L."/>
            <person name="Grigoriev I.V."/>
            <person name="Debets A.J.M."/>
        </authorList>
    </citation>
    <scope>NUCLEOTIDE SEQUENCE [LARGE SCALE GENOMIC DNA]</scope>
    <source>
        <strain evidence="8 9">F11</strain>
    </source>
</reference>
<keyword evidence="2" id="KW-0963">Cytoplasm</keyword>
<accession>A0A3N2PZE4</accession>
<keyword evidence="5" id="KW-0106">Calcium</keyword>
<protein>
    <recommendedName>
        <fullName evidence="7">EF-hand domain-containing protein</fullName>
    </recommendedName>
</protein>
<feature type="domain" description="EF-hand" evidence="7">
    <location>
        <begin position="196"/>
        <end position="231"/>
    </location>
</feature>
<dbReference type="GO" id="GO:0048306">
    <property type="term" value="F:calcium-dependent protein binding"/>
    <property type="evidence" value="ECO:0007669"/>
    <property type="project" value="UniProtKB-ARBA"/>
</dbReference>
<gene>
    <name evidence="8" type="ORF">SODALDRAFT_377778</name>
</gene>
<name>A0A3N2PZE4_SODAK</name>
<keyword evidence="4" id="KW-0677">Repeat</keyword>
<feature type="domain" description="EF-hand" evidence="7">
    <location>
        <begin position="262"/>
        <end position="299"/>
    </location>
</feature>
<dbReference type="InterPro" id="IPR002048">
    <property type="entry name" value="EF_hand_dom"/>
</dbReference>
<proteinExistence type="predicted"/>
<evidence type="ECO:0000256" key="1">
    <source>
        <dbReference type="ARBA" id="ARBA00004496"/>
    </source>
</evidence>
<feature type="region of interest" description="Disordered" evidence="6">
    <location>
        <begin position="1"/>
        <end position="123"/>
    </location>
</feature>
<evidence type="ECO:0000256" key="2">
    <source>
        <dbReference type="ARBA" id="ARBA00022490"/>
    </source>
</evidence>
<evidence type="ECO:0000259" key="7">
    <source>
        <dbReference type="PROSITE" id="PS50222"/>
    </source>
</evidence>
<dbReference type="Gene3D" id="1.10.8.790">
    <property type="entry name" value="RNA-dependent RNA polymerase, slab domain, helical subdomain-like"/>
    <property type="match status" value="1"/>
</dbReference>
<evidence type="ECO:0000256" key="6">
    <source>
        <dbReference type="SAM" id="MobiDB-lite"/>
    </source>
</evidence>